<protein>
    <recommendedName>
        <fullName evidence="1">Amine oxidase domain-containing protein</fullName>
    </recommendedName>
</protein>
<dbReference type="SUPFAM" id="SSF54373">
    <property type="entry name" value="FAD-linked reductases, C-terminal domain"/>
    <property type="match status" value="1"/>
</dbReference>
<sequence>VARIGIIGGGFSGLLSAMLLEGALGDQVDIIVLEASRRLGGRVRTTRVPEMPRAYEAGVAEFYDVAGNPQLRRLIRYLNLETRPLVGRPYFAIGDQVVRDDSALERLLGRRGINRLRRFWADGTSKRSPADYARAGHTRDNDHPWLHRTFEHVLSEIDDPLTEWFTAVQCHSDLATEPDRTSGLFGMDNLLIDHPGYCSMYTLVEGNDGLIRALAERVRSPILWDAPVTQVDAHPDRGFRLTTRTADDSHHAVDLDALIVTLTPPGLRRIRWSDASLHSAVQAHVLHHDHSTAYLRVTLFWRRRFWRDQFPEDYFVSDAFGGVTVYDQSSDGDGVGVQSWLIAGANAIELANRSDDEIVAAVLGAMPSMLPVSDNALIDSRVDRWLGAAGVSGLPGGVPLLSLEKRHTPDARWPQMVFVGDYLYDSTLCGALDAVLYAVGRIAEEVGGSSELTRTAIGHLFAPAGRSVAEIRGPSCAFFLDEQVASVS</sequence>
<name>A0A381SWQ4_9ZZZZ</name>
<feature type="non-terminal residue" evidence="2">
    <location>
        <position position="1"/>
    </location>
</feature>
<dbReference type="Pfam" id="PF01593">
    <property type="entry name" value="Amino_oxidase"/>
    <property type="match status" value="1"/>
</dbReference>
<feature type="domain" description="Amine oxidase" evidence="1">
    <location>
        <begin position="11"/>
        <end position="432"/>
    </location>
</feature>
<dbReference type="Gene3D" id="3.50.50.60">
    <property type="entry name" value="FAD/NAD(P)-binding domain"/>
    <property type="match status" value="1"/>
</dbReference>
<dbReference type="InterPro" id="IPR036188">
    <property type="entry name" value="FAD/NAD-bd_sf"/>
</dbReference>
<proteinExistence type="predicted"/>
<dbReference type="GO" id="GO:0016491">
    <property type="term" value="F:oxidoreductase activity"/>
    <property type="evidence" value="ECO:0007669"/>
    <property type="project" value="InterPro"/>
</dbReference>
<dbReference type="PANTHER" id="PTHR10742">
    <property type="entry name" value="FLAVIN MONOAMINE OXIDASE"/>
    <property type="match status" value="1"/>
</dbReference>
<accession>A0A381SWQ4</accession>
<dbReference type="AlphaFoldDB" id="A0A381SWQ4"/>
<evidence type="ECO:0000313" key="2">
    <source>
        <dbReference type="EMBL" id="SVA06847.1"/>
    </source>
</evidence>
<dbReference type="InterPro" id="IPR050281">
    <property type="entry name" value="Flavin_monoamine_oxidase"/>
</dbReference>
<dbReference type="PANTHER" id="PTHR10742:SF410">
    <property type="entry name" value="LYSINE-SPECIFIC HISTONE DEMETHYLASE 2"/>
    <property type="match status" value="1"/>
</dbReference>
<organism evidence="2">
    <name type="scientific">marine metagenome</name>
    <dbReference type="NCBI Taxonomy" id="408172"/>
    <lineage>
        <taxon>unclassified sequences</taxon>
        <taxon>metagenomes</taxon>
        <taxon>ecological metagenomes</taxon>
    </lineage>
</organism>
<gene>
    <name evidence="2" type="ORF">METZ01_LOCUS59701</name>
</gene>
<dbReference type="EMBL" id="UINC01003498">
    <property type="protein sequence ID" value="SVA06847.1"/>
    <property type="molecule type" value="Genomic_DNA"/>
</dbReference>
<reference evidence="2" key="1">
    <citation type="submission" date="2018-05" db="EMBL/GenBank/DDBJ databases">
        <authorList>
            <person name="Lanie J.A."/>
            <person name="Ng W.-L."/>
            <person name="Kazmierczak K.M."/>
            <person name="Andrzejewski T.M."/>
            <person name="Davidsen T.M."/>
            <person name="Wayne K.J."/>
            <person name="Tettelin H."/>
            <person name="Glass J.I."/>
            <person name="Rusch D."/>
            <person name="Podicherti R."/>
            <person name="Tsui H.-C.T."/>
            <person name="Winkler M.E."/>
        </authorList>
    </citation>
    <scope>NUCLEOTIDE SEQUENCE</scope>
</reference>
<evidence type="ECO:0000259" key="1">
    <source>
        <dbReference type="Pfam" id="PF01593"/>
    </source>
</evidence>
<dbReference type="SUPFAM" id="SSF51905">
    <property type="entry name" value="FAD/NAD(P)-binding domain"/>
    <property type="match status" value="1"/>
</dbReference>
<dbReference type="InterPro" id="IPR002937">
    <property type="entry name" value="Amino_oxidase"/>
</dbReference>